<accession>A0A8S1R5S6</accession>
<protein>
    <submittedName>
        <fullName evidence="2">Uncharacterized protein</fullName>
    </submittedName>
</protein>
<evidence type="ECO:0000256" key="1">
    <source>
        <dbReference type="SAM" id="MobiDB-lite"/>
    </source>
</evidence>
<keyword evidence="3" id="KW-1185">Reference proteome</keyword>
<evidence type="ECO:0000313" key="2">
    <source>
        <dbReference type="EMBL" id="CAD8122030.1"/>
    </source>
</evidence>
<dbReference type="Proteomes" id="UP000692954">
    <property type="component" value="Unassembled WGS sequence"/>
</dbReference>
<dbReference type="AlphaFoldDB" id="A0A8S1R5S6"/>
<feature type="compositionally biased region" description="Polar residues" evidence="1">
    <location>
        <begin position="87"/>
        <end position="98"/>
    </location>
</feature>
<evidence type="ECO:0000313" key="3">
    <source>
        <dbReference type="Proteomes" id="UP000692954"/>
    </source>
</evidence>
<feature type="region of interest" description="Disordered" evidence="1">
    <location>
        <begin position="71"/>
        <end position="98"/>
    </location>
</feature>
<dbReference type="OrthoDB" id="295165at2759"/>
<comment type="caution">
    <text evidence="2">The sequence shown here is derived from an EMBL/GenBank/DDBJ whole genome shotgun (WGS) entry which is preliminary data.</text>
</comment>
<feature type="region of interest" description="Disordered" evidence="1">
    <location>
        <begin position="141"/>
        <end position="191"/>
    </location>
</feature>
<sequence length="336" mass="39477">MIESLSHDSDIFDDEVGHSISAYNLKAHFKDDIRMRIQDKQLNESDVQDLNQKMNQLSLNKCNFKKEIRRHRKQEQKQQQHHHIDKQPQNDQNQFQKALQQRQQDIQIQCVDQMTLIDTVPKINFIREMKESINQDATLDLRQNQKTHNHRAFDRNKLQDDFTPSPINRLSAKNQSKHSQRSPDPHDSNLDLSFNYTMQIASQSSIQCQDNHKGKHYTKSTIKLKHNHQKLKLKKQQQLQSQRSSQLSIQQYDQNVLRGRSLSSVSTPKSILKNPSYQNSVLDIVNKIKLQGRQCFSSLNLIDSNPTKIQLNIQYSAKRVQFCLTKQQARRENIFS</sequence>
<gene>
    <name evidence="2" type="ORF">PSON_ATCC_30995.1.T1360019</name>
</gene>
<dbReference type="EMBL" id="CAJJDN010000136">
    <property type="protein sequence ID" value="CAD8122030.1"/>
    <property type="molecule type" value="Genomic_DNA"/>
</dbReference>
<name>A0A8S1R5S6_9CILI</name>
<organism evidence="2 3">
    <name type="scientific">Paramecium sonneborni</name>
    <dbReference type="NCBI Taxonomy" id="65129"/>
    <lineage>
        <taxon>Eukaryota</taxon>
        <taxon>Sar</taxon>
        <taxon>Alveolata</taxon>
        <taxon>Ciliophora</taxon>
        <taxon>Intramacronucleata</taxon>
        <taxon>Oligohymenophorea</taxon>
        <taxon>Peniculida</taxon>
        <taxon>Parameciidae</taxon>
        <taxon>Paramecium</taxon>
    </lineage>
</organism>
<reference evidence="2" key="1">
    <citation type="submission" date="2021-01" db="EMBL/GenBank/DDBJ databases">
        <authorList>
            <consortium name="Genoscope - CEA"/>
            <person name="William W."/>
        </authorList>
    </citation>
    <scope>NUCLEOTIDE SEQUENCE</scope>
</reference>
<feature type="compositionally biased region" description="Basic and acidic residues" evidence="1">
    <location>
        <begin position="151"/>
        <end position="160"/>
    </location>
</feature>
<feature type="compositionally biased region" description="Basic residues" evidence="1">
    <location>
        <begin position="71"/>
        <end position="84"/>
    </location>
</feature>
<proteinExistence type="predicted"/>
<feature type="compositionally biased region" description="Polar residues" evidence="1">
    <location>
        <begin position="165"/>
        <end position="174"/>
    </location>
</feature>